<dbReference type="PATRIC" id="fig|362787.3.peg.2011"/>
<dbReference type="Pfam" id="PF13173">
    <property type="entry name" value="AAA_14"/>
    <property type="match status" value="1"/>
</dbReference>
<evidence type="ECO:0000259" key="2">
    <source>
        <dbReference type="Pfam" id="PF13635"/>
    </source>
</evidence>
<organism evidence="3 4">
    <name type="scientific">Candidatus Protochlamydia amoebophila</name>
    <dbReference type="NCBI Taxonomy" id="362787"/>
    <lineage>
        <taxon>Bacteria</taxon>
        <taxon>Pseudomonadati</taxon>
        <taxon>Chlamydiota</taxon>
        <taxon>Chlamydiia</taxon>
        <taxon>Parachlamydiales</taxon>
        <taxon>Parachlamydiaceae</taxon>
        <taxon>Candidatus Protochlamydia</taxon>
    </lineage>
</organism>
<dbReference type="AlphaFoldDB" id="A0A0C1JH84"/>
<dbReference type="Gene3D" id="3.40.50.300">
    <property type="entry name" value="P-loop containing nucleotide triphosphate hydrolases"/>
    <property type="match status" value="1"/>
</dbReference>
<dbReference type="SUPFAM" id="SSF52540">
    <property type="entry name" value="P-loop containing nucleoside triphosphate hydrolases"/>
    <property type="match status" value="1"/>
</dbReference>
<evidence type="ECO:0000313" key="4">
    <source>
        <dbReference type="Proteomes" id="UP000031465"/>
    </source>
</evidence>
<dbReference type="InterPro" id="IPR027417">
    <property type="entry name" value="P-loop_NTPase"/>
</dbReference>
<protein>
    <recommendedName>
        <fullName evidence="5">AAA+ ATPase domain-containing protein</fullName>
    </recommendedName>
</protein>
<reference evidence="3 4" key="1">
    <citation type="journal article" date="2014" name="Mol. Biol. Evol.">
        <title>Massive expansion of Ubiquitination-related gene families within the Chlamydiae.</title>
        <authorList>
            <person name="Domman D."/>
            <person name="Collingro A."/>
            <person name="Lagkouvardos I."/>
            <person name="Gehre L."/>
            <person name="Weinmaier T."/>
            <person name="Rattei T."/>
            <person name="Subtil A."/>
            <person name="Horn M."/>
        </authorList>
    </citation>
    <scope>NUCLEOTIDE SEQUENCE [LARGE SCALE GENOMIC DNA]</scope>
    <source>
        <strain evidence="3 4">EI2</strain>
    </source>
</reference>
<feature type="domain" description="AAA" evidence="1">
    <location>
        <begin position="30"/>
        <end position="157"/>
    </location>
</feature>
<feature type="domain" description="DUF4143" evidence="2">
    <location>
        <begin position="213"/>
        <end position="362"/>
    </location>
</feature>
<comment type="caution">
    <text evidence="3">The sequence shown here is derived from an EMBL/GenBank/DDBJ whole genome shotgun (WGS) entry which is preliminary data.</text>
</comment>
<evidence type="ECO:0000313" key="3">
    <source>
        <dbReference type="EMBL" id="KIC70795.1"/>
    </source>
</evidence>
<name>A0A0C1JH84_9BACT</name>
<proteinExistence type="predicted"/>
<dbReference type="Proteomes" id="UP000031465">
    <property type="component" value="Unassembled WGS sequence"/>
</dbReference>
<dbReference type="Pfam" id="PF13635">
    <property type="entry name" value="DUF4143"/>
    <property type="match status" value="1"/>
</dbReference>
<dbReference type="EMBL" id="JSAN01000141">
    <property type="protein sequence ID" value="KIC70795.1"/>
    <property type="molecule type" value="Genomic_DNA"/>
</dbReference>
<dbReference type="PANTHER" id="PTHR43566">
    <property type="entry name" value="CONSERVED PROTEIN"/>
    <property type="match status" value="1"/>
</dbReference>
<dbReference type="InterPro" id="IPR025420">
    <property type="entry name" value="DUF4143"/>
</dbReference>
<evidence type="ECO:0008006" key="5">
    <source>
        <dbReference type="Google" id="ProtNLM"/>
    </source>
</evidence>
<evidence type="ECO:0000259" key="1">
    <source>
        <dbReference type="Pfam" id="PF13173"/>
    </source>
</evidence>
<sequence length="416" mass="49059">MILKCQNTMKDICMNRLYYAAIIEHIQEDHQMLFLMGPRQVGKTTTCNSLSKKYKYFFYFSWDNLNDREKILIGPKAIVEVVGLESLMDCKPIIVFDEIHKYSDWKNFLKGFYDSYFNRASILVTGSARLDIYKKGGDSLMGRYFLYRFHPLSVGEIVDQTFPNTEVRLNPIAISETDFDALWQYGGYPDPFIKANKRFFNRWSNLRFQQLFQEDIRDLTRIQEIKQLEVLANLLKFQVGMQTSYESLAKKVRVTGHTIRNWIEALRSLYYCFEIRPWSKNISRSLLKEPKYYLWDWAQIEDLGARAENFVASHLLKSIQFWTDAGFGCYDLYYIRDKDQREVDFLVTRNDEPWLLIEVKLSSNKAISPALSYFQQVTGAKHAFQVVIDLPWVNRNCFEETRPIIVPAKTFLSQLI</sequence>
<gene>
    <name evidence="3" type="ORF">DB44_FV00070</name>
</gene>
<dbReference type="InterPro" id="IPR041682">
    <property type="entry name" value="AAA_14"/>
</dbReference>
<dbReference type="PANTHER" id="PTHR43566:SF1">
    <property type="entry name" value="AAA+ ATPASE DOMAIN-CONTAINING PROTEIN"/>
    <property type="match status" value="1"/>
</dbReference>
<accession>A0A0C1JH84</accession>